<dbReference type="PANTHER" id="PTHR43702:SF3">
    <property type="entry name" value="PROTEIN TSGA"/>
    <property type="match status" value="1"/>
</dbReference>
<dbReference type="CDD" id="cd17394">
    <property type="entry name" value="MFS_FucP_like"/>
    <property type="match status" value="1"/>
</dbReference>
<comment type="similarity">
    <text evidence="3">Belongs to the major facilitator superfamily. FHS transporter (TC 2.A.1.7) family.</text>
</comment>
<evidence type="ECO:0000256" key="5">
    <source>
        <dbReference type="ARBA" id="ARBA00022475"/>
    </source>
</evidence>
<evidence type="ECO:0000256" key="2">
    <source>
        <dbReference type="ARBA" id="ARBA00004429"/>
    </source>
</evidence>
<feature type="transmembrane region" description="Helical" evidence="11">
    <location>
        <begin position="229"/>
        <end position="250"/>
    </location>
</feature>
<keyword evidence="4" id="KW-0813">Transport</keyword>
<evidence type="ECO:0000259" key="12">
    <source>
        <dbReference type="PROSITE" id="PS50850"/>
    </source>
</evidence>
<dbReference type="NCBIfam" id="TIGR01272">
    <property type="entry name" value="gluP"/>
    <property type="match status" value="1"/>
</dbReference>
<comment type="caution">
    <text evidence="13">The sequence shown here is derived from an EMBL/GenBank/DDBJ whole genome shotgun (WGS) entry which is preliminary data.</text>
</comment>
<keyword evidence="10 11" id="KW-0472">Membrane</keyword>
<dbReference type="OrthoDB" id="9795150at2"/>
<feature type="transmembrane region" description="Helical" evidence="11">
    <location>
        <begin position="126"/>
        <end position="149"/>
    </location>
</feature>
<evidence type="ECO:0000256" key="8">
    <source>
        <dbReference type="ARBA" id="ARBA00022692"/>
    </source>
</evidence>
<dbReference type="InterPro" id="IPR020846">
    <property type="entry name" value="MFS_dom"/>
</dbReference>
<feature type="domain" description="Major facilitator superfamily (MFS) profile" evidence="12">
    <location>
        <begin position="1"/>
        <end position="400"/>
    </location>
</feature>
<feature type="transmembrane region" description="Helical" evidence="11">
    <location>
        <begin position="88"/>
        <end position="105"/>
    </location>
</feature>
<proteinExistence type="inferred from homology"/>
<evidence type="ECO:0000256" key="10">
    <source>
        <dbReference type="ARBA" id="ARBA00023136"/>
    </source>
</evidence>
<feature type="transmembrane region" description="Helical" evidence="11">
    <location>
        <begin position="317"/>
        <end position="339"/>
    </location>
</feature>
<evidence type="ECO:0000313" key="13">
    <source>
        <dbReference type="EMBL" id="MTV36980.1"/>
    </source>
</evidence>
<evidence type="ECO:0000256" key="4">
    <source>
        <dbReference type="ARBA" id="ARBA00022448"/>
    </source>
</evidence>
<dbReference type="InterPro" id="IPR005275">
    <property type="entry name" value="Lfuc_symporter_FucP"/>
</dbReference>
<dbReference type="Pfam" id="PF07690">
    <property type="entry name" value="MFS_1"/>
    <property type="match status" value="1"/>
</dbReference>
<dbReference type="InterPro" id="IPR005964">
    <property type="entry name" value="Glc/Gal_transptr_bac"/>
</dbReference>
<reference evidence="13 14" key="1">
    <citation type="submission" date="2019-11" db="EMBL/GenBank/DDBJ databases">
        <title>Type strains purchased from KCTC, JCM and DSMZ.</title>
        <authorList>
            <person name="Lu H."/>
        </authorList>
    </citation>
    <scope>NUCLEOTIDE SEQUENCE [LARGE SCALE GENOMIC DNA]</scope>
    <source>
        <strain evidence="13 14">KCTC 22382</strain>
    </source>
</reference>
<evidence type="ECO:0000313" key="14">
    <source>
        <dbReference type="Proteomes" id="UP000475582"/>
    </source>
</evidence>
<dbReference type="SUPFAM" id="SSF103473">
    <property type="entry name" value="MFS general substrate transporter"/>
    <property type="match status" value="1"/>
</dbReference>
<keyword evidence="14" id="KW-1185">Reference proteome</keyword>
<organism evidence="13 14">
    <name type="scientific">Duganella radicis</name>
    <dbReference type="NCBI Taxonomy" id="551988"/>
    <lineage>
        <taxon>Bacteria</taxon>
        <taxon>Pseudomonadati</taxon>
        <taxon>Pseudomonadota</taxon>
        <taxon>Betaproteobacteria</taxon>
        <taxon>Burkholderiales</taxon>
        <taxon>Oxalobacteraceae</taxon>
        <taxon>Telluria group</taxon>
        <taxon>Duganella</taxon>
    </lineage>
</organism>
<feature type="transmembrane region" description="Helical" evidence="11">
    <location>
        <begin position="377"/>
        <end position="396"/>
    </location>
</feature>
<evidence type="ECO:0000256" key="11">
    <source>
        <dbReference type="SAM" id="Phobius"/>
    </source>
</evidence>
<keyword evidence="7" id="KW-0762">Sugar transport</keyword>
<dbReference type="GO" id="GO:0055056">
    <property type="term" value="F:D-glucose transmembrane transporter activity"/>
    <property type="evidence" value="ECO:0007669"/>
    <property type="project" value="InterPro"/>
</dbReference>
<sequence length="416" mass="43564">MITTLFFMWGFVHNLDPILIPHLRKSFNLTVLQSALVDSAVFIAYFVMALPAGLLIRKAGYKNAMLCGLGLFAVGALLFIPAADTHRYAFFLGALFIIACGLTVLETAANPYITLLGRPELATQRLNLAQSFNGLAATLAPIVGARAILVDGASEAQLQAMSDSARQAQLAAEAASVKGPYLAIALVIMLIALVFYFLKLPAAAGASGHASPASGAIGRALQRPSIRRAVIAQFFYVGAQVCVFSFFILYASRAAGISQIRAADYLGWGCGAAFVVGRFAGTCLMKYFAPARLLLSYAMASAALSAVAMFASGGAALAAVIGIAFFMSIMFPTIFSLGIRDAGADTEMGSSLIVMSIVGGAVLPLLFGAISDATQNLQFGYAAPLLCFLVIAWFALREARPAASTTSTGSIETCLN</sequence>
<feature type="transmembrane region" description="Helical" evidence="11">
    <location>
        <begin position="35"/>
        <end position="56"/>
    </location>
</feature>
<feature type="transmembrane region" description="Helical" evidence="11">
    <location>
        <begin position="351"/>
        <end position="371"/>
    </location>
</feature>
<dbReference type="InterPro" id="IPR050375">
    <property type="entry name" value="MFS_TsgA-like"/>
</dbReference>
<comment type="subcellular location">
    <subcellularLocation>
        <location evidence="2">Cell inner membrane</location>
        <topology evidence="2">Multi-pass membrane protein</topology>
    </subcellularLocation>
</comment>
<dbReference type="InterPro" id="IPR011701">
    <property type="entry name" value="MFS"/>
</dbReference>
<dbReference type="Proteomes" id="UP000475582">
    <property type="component" value="Unassembled WGS sequence"/>
</dbReference>
<accession>A0A6L6PD85</accession>
<dbReference type="AlphaFoldDB" id="A0A6L6PD85"/>
<name>A0A6L6PD85_9BURK</name>
<dbReference type="GO" id="GO:1904659">
    <property type="term" value="P:D-glucose transmembrane transport"/>
    <property type="evidence" value="ECO:0007669"/>
    <property type="project" value="InterPro"/>
</dbReference>
<dbReference type="GO" id="GO:0015535">
    <property type="term" value="F:fucose:proton symporter activity"/>
    <property type="evidence" value="ECO:0007669"/>
    <property type="project" value="InterPro"/>
</dbReference>
<gene>
    <name evidence="13" type="primary">fucP</name>
    <name evidence="13" type="ORF">GM676_05215</name>
</gene>
<keyword evidence="9 11" id="KW-1133">Transmembrane helix</keyword>
<comment type="function">
    <text evidence="1">Intake of glucose and galactose.</text>
</comment>
<dbReference type="GO" id="GO:0005886">
    <property type="term" value="C:plasma membrane"/>
    <property type="evidence" value="ECO:0007669"/>
    <property type="project" value="UniProtKB-SubCell"/>
</dbReference>
<dbReference type="NCBIfam" id="TIGR00885">
    <property type="entry name" value="fucP"/>
    <property type="match status" value="1"/>
</dbReference>
<protein>
    <submittedName>
        <fullName evidence="13">L-fucose:H+ symporter permease</fullName>
    </submittedName>
</protein>
<dbReference type="EMBL" id="WNKY01000003">
    <property type="protein sequence ID" value="MTV36980.1"/>
    <property type="molecule type" value="Genomic_DNA"/>
</dbReference>
<evidence type="ECO:0000256" key="7">
    <source>
        <dbReference type="ARBA" id="ARBA00022597"/>
    </source>
</evidence>
<evidence type="ECO:0000256" key="1">
    <source>
        <dbReference type="ARBA" id="ARBA00003321"/>
    </source>
</evidence>
<evidence type="ECO:0000256" key="9">
    <source>
        <dbReference type="ARBA" id="ARBA00022989"/>
    </source>
</evidence>
<dbReference type="PANTHER" id="PTHR43702">
    <property type="entry name" value="L-FUCOSE-PROTON SYMPORTER"/>
    <property type="match status" value="1"/>
</dbReference>
<feature type="transmembrane region" description="Helical" evidence="11">
    <location>
        <begin position="63"/>
        <end position="82"/>
    </location>
</feature>
<dbReference type="InterPro" id="IPR036259">
    <property type="entry name" value="MFS_trans_sf"/>
</dbReference>
<feature type="transmembrane region" description="Helical" evidence="11">
    <location>
        <begin position="180"/>
        <end position="198"/>
    </location>
</feature>
<keyword evidence="5" id="KW-1003">Cell membrane</keyword>
<evidence type="ECO:0000256" key="3">
    <source>
        <dbReference type="ARBA" id="ARBA00009120"/>
    </source>
</evidence>
<dbReference type="Gene3D" id="1.20.1250.20">
    <property type="entry name" value="MFS general substrate transporter like domains"/>
    <property type="match status" value="2"/>
</dbReference>
<feature type="transmembrane region" description="Helical" evidence="11">
    <location>
        <begin position="293"/>
        <end position="311"/>
    </location>
</feature>
<dbReference type="GO" id="GO:0005354">
    <property type="term" value="F:galactose transmembrane transporter activity"/>
    <property type="evidence" value="ECO:0007669"/>
    <property type="project" value="InterPro"/>
</dbReference>
<feature type="transmembrane region" description="Helical" evidence="11">
    <location>
        <begin position="262"/>
        <end position="281"/>
    </location>
</feature>
<dbReference type="PROSITE" id="PS50850">
    <property type="entry name" value="MFS"/>
    <property type="match status" value="1"/>
</dbReference>
<keyword evidence="6" id="KW-0997">Cell inner membrane</keyword>
<evidence type="ECO:0000256" key="6">
    <source>
        <dbReference type="ARBA" id="ARBA00022519"/>
    </source>
</evidence>
<keyword evidence="8 11" id="KW-0812">Transmembrane</keyword>